<evidence type="ECO:0000313" key="1">
    <source>
        <dbReference type="EMBL" id="CAH1964224.1"/>
    </source>
</evidence>
<sequence length="86" mass="9476">MAVTKESTDGFIEVPQIFSVHPTNVLIPPPLIPKSPPAMQLGPLTPHTFYPTPPFMVKQVIKALVLRKLPKPIRIEPSVLSNVESI</sequence>
<organism evidence="1 2">
    <name type="scientific">Acanthoscelides obtectus</name>
    <name type="common">Bean weevil</name>
    <name type="synonym">Bruchus obtectus</name>
    <dbReference type="NCBI Taxonomy" id="200917"/>
    <lineage>
        <taxon>Eukaryota</taxon>
        <taxon>Metazoa</taxon>
        <taxon>Ecdysozoa</taxon>
        <taxon>Arthropoda</taxon>
        <taxon>Hexapoda</taxon>
        <taxon>Insecta</taxon>
        <taxon>Pterygota</taxon>
        <taxon>Neoptera</taxon>
        <taxon>Endopterygota</taxon>
        <taxon>Coleoptera</taxon>
        <taxon>Polyphaga</taxon>
        <taxon>Cucujiformia</taxon>
        <taxon>Chrysomeloidea</taxon>
        <taxon>Chrysomelidae</taxon>
        <taxon>Bruchinae</taxon>
        <taxon>Bruchini</taxon>
        <taxon>Acanthoscelides</taxon>
    </lineage>
</organism>
<comment type="caution">
    <text evidence="1">The sequence shown here is derived from an EMBL/GenBank/DDBJ whole genome shotgun (WGS) entry which is preliminary data.</text>
</comment>
<dbReference type="AlphaFoldDB" id="A0A9P0NYL5"/>
<dbReference type="Proteomes" id="UP001152888">
    <property type="component" value="Unassembled WGS sequence"/>
</dbReference>
<proteinExistence type="predicted"/>
<name>A0A9P0NYL5_ACAOB</name>
<accession>A0A9P0NYL5</accession>
<dbReference type="EMBL" id="CAKOFQ010006713">
    <property type="protein sequence ID" value="CAH1964224.1"/>
    <property type="molecule type" value="Genomic_DNA"/>
</dbReference>
<gene>
    <name evidence="1" type="ORF">ACAOBT_LOCUS5675</name>
</gene>
<evidence type="ECO:0000313" key="2">
    <source>
        <dbReference type="Proteomes" id="UP001152888"/>
    </source>
</evidence>
<protein>
    <submittedName>
        <fullName evidence="1">Uncharacterized protein</fullName>
    </submittedName>
</protein>
<reference evidence="1" key="1">
    <citation type="submission" date="2022-03" db="EMBL/GenBank/DDBJ databases">
        <authorList>
            <person name="Sayadi A."/>
        </authorList>
    </citation>
    <scope>NUCLEOTIDE SEQUENCE</scope>
</reference>
<keyword evidence="2" id="KW-1185">Reference proteome</keyword>